<evidence type="ECO:0000313" key="2">
    <source>
        <dbReference type="Proteomes" id="UP001228690"/>
    </source>
</evidence>
<evidence type="ECO:0000313" key="1">
    <source>
        <dbReference type="EMBL" id="WGK68204.1"/>
    </source>
</evidence>
<keyword evidence="2" id="KW-1185">Reference proteome</keyword>
<organism evidence="1 2">
    <name type="scientific">Candidatus Haliotispira prima</name>
    <dbReference type="NCBI Taxonomy" id="3034016"/>
    <lineage>
        <taxon>Bacteria</taxon>
        <taxon>Pseudomonadati</taxon>
        <taxon>Spirochaetota</taxon>
        <taxon>Spirochaetia</taxon>
        <taxon>Spirochaetales</taxon>
        <taxon>Spirochaetaceae</taxon>
        <taxon>Candidatus Haliotispira</taxon>
    </lineage>
</organism>
<proteinExistence type="predicted"/>
<gene>
    <name evidence="1" type="ORF">P0082_06875</name>
</gene>
<dbReference type="RefSeq" id="WP_326926374.1">
    <property type="nucleotide sequence ID" value="NZ_CP123443.1"/>
</dbReference>
<dbReference type="EMBL" id="CP123443">
    <property type="protein sequence ID" value="WGK68204.1"/>
    <property type="molecule type" value="Genomic_DNA"/>
</dbReference>
<protein>
    <submittedName>
        <fullName evidence="1">Uncharacterized protein</fullName>
    </submittedName>
</protein>
<sequence length="257" mass="27644">MSFSATAVVSSVQLEMGSSFAITQIGAVIRLATETAPTKAEAEANAGYVNLAITANSPRKFSISQHYGSDFTNGLTLADVLASNTQYKLYLFFEPNTIPSETTIEGATLNNDVIALSFTTATLPSAGDAAWNNAWTNRQFVGGLAEWSYSENQKGILVVYTKINTSLASFVFNSRTADNTELRNLGTFALNLLDSGLGFIAAFSKLGGSYPDSGEYYYVISADDTQKLSGKTFQAEIFNGSVTFKLRAPLTRYSSPK</sequence>
<reference evidence="1 2" key="1">
    <citation type="submission" date="2023-04" db="EMBL/GenBank/DDBJ databases">
        <title>Spirochaete genome identified in red abalone sample constitutes a novel genus.</title>
        <authorList>
            <person name="Sharma S.P."/>
            <person name="Purcell C.M."/>
            <person name="Hyde J.R."/>
            <person name="Severin A.J."/>
        </authorList>
    </citation>
    <scope>NUCLEOTIDE SEQUENCE [LARGE SCALE GENOMIC DNA]</scope>
    <source>
        <strain evidence="1 2">SP-2023</strain>
    </source>
</reference>
<name>A0ABY8ME11_9SPIO</name>
<dbReference type="Proteomes" id="UP001228690">
    <property type="component" value="Chromosome"/>
</dbReference>
<accession>A0ABY8ME11</accession>